<dbReference type="EMBL" id="BSDI01000007">
    <property type="protein sequence ID" value="GLH96278.1"/>
    <property type="molecule type" value="Genomic_DNA"/>
</dbReference>
<keyword evidence="1" id="KW-1133">Transmembrane helix</keyword>
<feature type="transmembrane region" description="Helical" evidence="1">
    <location>
        <begin position="93"/>
        <end position="116"/>
    </location>
</feature>
<dbReference type="RefSeq" id="WP_281893463.1">
    <property type="nucleotide sequence ID" value="NZ_BSDI01000007.1"/>
</dbReference>
<feature type="transmembrane region" description="Helical" evidence="1">
    <location>
        <begin position="155"/>
        <end position="174"/>
    </location>
</feature>
<organism evidence="2 3">
    <name type="scientific">Phytohabitans aurantiacus</name>
    <dbReference type="NCBI Taxonomy" id="3016789"/>
    <lineage>
        <taxon>Bacteria</taxon>
        <taxon>Bacillati</taxon>
        <taxon>Actinomycetota</taxon>
        <taxon>Actinomycetes</taxon>
        <taxon>Micromonosporales</taxon>
        <taxon>Micromonosporaceae</taxon>
    </lineage>
</organism>
<evidence type="ECO:0000313" key="2">
    <source>
        <dbReference type="EMBL" id="GLH96278.1"/>
    </source>
</evidence>
<keyword evidence="3" id="KW-1185">Reference proteome</keyword>
<name>A0ABQ5QNM9_9ACTN</name>
<sequence>MRRILGIELRRSAAVGAVLILVLAGAVLLYAAPQRWSTGWMSLAMAQREYLVLLWPLALAAGAWQARREHRSKVAELFASTARPRAQRMMPTLGAMGVAVVCAYLAMIAVGVPWIIGTAGYLPATAFVIAAVGGLAMVAAAWLGLAIGRLLPSPVTAPALAVAGIGLLMALSAGQREWLSLVFSPMYGMGQYTDYQTVYGRVSAAQAVWLAALAGTAALLLASGGWRGRVAALLPAVLGAVVAIVLIPRDDEFVAHPVDPVAQELVCADNAPRVCVSRVHAGLLPEVTPLAEQALAMLAKLPDPPTTVHEDTTTYYPDTSPPRRADVVLVNVRVDKYGHLAHKATVLPAMLYAAGANTHGCVGASSTPVARAAGYWLMGREPVAEYADEEAEVNAEAVTLWRGLRSLPESEAAARVAAVRRAALACEDLDGLLSRSAR</sequence>
<keyword evidence="1" id="KW-0472">Membrane</keyword>
<feature type="transmembrane region" description="Helical" evidence="1">
    <location>
        <begin position="230"/>
        <end position="247"/>
    </location>
</feature>
<feature type="transmembrane region" description="Helical" evidence="1">
    <location>
        <begin position="122"/>
        <end position="143"/>
    </location>
</feature>
<protein>
    <submittedName>
        <fullName evidence="2">Uncharacterized protein</fullName>
    </submittedName>
</protein>
<evidence type="ECO:0000256" key="1">
    <source>
        <dbReference type="SAM" id="Phobius"/>
    </source>
</evidence>
<dbReference type="Proteomes" id="UP001144280">
    <property type="component" value="Unassembled WGS sequence"/>
</dbReference>
<feature type="transmembrane region" description="Helical" evidence="1">
    <location>
        <begin position="204"/>
        <end position="223"/>
    </location>
</feature>
<comment type="caution">
    <text evidence="2">The sequence shown here is derived from an EMBL/GenBank/DDBJ whole genome shotgun (WGS) entry which is preliminary data.</text>
</comment>
<feature type="transmembrane region" description="Helical" evidence="1">
    <location>
        <begin position="50"/>
        <end position="66"/>
    </location>
</feature>
<keyword evidence="1" id="KW-0812">Transmembrane</keyword>
<proteinExistence type="predicted"/>
<reference evidence="2" key="1">
    <citation type="submission" date="2022-12" db="EMBL/GenBank/DDBJ databases">
        <title>New Phytohabitans aurantiacus sp. RD004123 nov., an actinomycete isolated from soil.</title>
        <authorList>
            <person name="Triningsih D.W."/>
            <person name="Harunari E."/>
            <person name="Igarashi Y."/>
        </authorList>
    </citation>
    <scope>NUCLEOTIDE SEQUENCE</scope>
    <source>
        <strain evidence="2">RD004123</strain>
    </source>
</reference>
<evidence type="ECO:0000313" key="3">
    <source>
        <dbReference type="Proteomes" id="UP001144280"/>
    </source>
</evidence>
<feature type="transmembrane region" description="Helical" evidence="1">
    <location>
        <begin position="12"/>
        <end position="30"/>
    </location>
</feature>
<gene>
    <name evidence="2" type="ORF">Pa4123_15520</name>
</gene>
<accession>A0ABQ5QNM9</accession>